<dbReference type="SUPFAM" id="SSF75304">
    <property type="entry name" value="Amidase signature (AS) enzymes"/>
    <property type="match status" value="1"/>
</dbReference>
<feature type="active site" description="Charge relay system" evidence="5">
    <location>
        <position position="206"/>
    </location>
</feature>
<dbReference type="InterPro" id="IPR023631">
    <property type="entry name" value="Amidase_dom"/>
</dbReference>
<feature type="binding site" evidence="6">
    <location>
        <position position="180"/>
    </location>
    <ligand>
        <name>substrate</name>
    </ligand>
</feature>
<keyword evidence="4" id="KW-0378">Hydrolase</keyword>
<protein>
    <recommendedName>
        <fullName evidence="3">amidase</fullName>
        <ecNumber evidence="3">3.5.1.4</ecNumber>
    </recommendedName>
</protein>
<evidence type="ECO:0000256" key="2">
    <source>
        <dbReference type="ARBA" id="ARBA00009199"/>
    </source>
</evidence>
<dbReference type="PIRSF" id="PIRSF001221">
    <property type="entry name" value="Amidase_fungi"/>
    <property type="match status" value="1"/>
</dbReference>
<reference evidence="8" key="1">
    <citation type="submission" date="2021-10" db="EMBL/GenBank/DDBJ databases">
        <authorList>
            <person name="Piombo E."/>
        </authorList>
    </citation>
    <scope>NUCLEOTIDE SEQUENCE</scope>
</reference>
<dbReference type="EC" id="3.5.1.4" evidence="3"/>
<feature type="active site" description="Acyl-ester intermediate" evidence="5">
    <location>
        <position position="230"/>
    </location>
</feature>
<dbReference type="Proteomes" id="UP000696573">
    <property type="component" value="Unassembled WGS sequence"/>
</dbReference>
<dbReference type="AlphaFoldDB" id="A0A9N9VFY5"/>
<name>A0A9N9VFY5_9HYPO</name>
<evidence type="ECO:0000256" key="3">
    <source>
        <dbReference type="ARBA" id="ARBA00012922"/>
    </source>
</evidence>
<evidence type="ECO:0000259" key="7">
    <source>
        <dbReference type="Pfam" id="PF01425"/>
    </source>
</evidence>
<dbReference type="PROSITE" id="PS00571">
    <property type="entry name" value="AMIDASES"/>
    <property type="match status" value="1"/>
</dbReference>
<comment type="similarity">
    <text evidence="2">Belongs to the amidase family.</text>
</comment>
<evidence type="ECO:0000256" key="6">
    <source>
        <dbReference type="PIRSR" id="PIRSR001221-2"/>
    </source>
</evidence>
<dbReference type="GO" id="GO:0004040">
    <property type="term" value="F:amidase activity"/>
    <property type="evidence" value="ECO:0007669"/>
    <property type="project" value="UniProtKB-EC"/>
</dbReference>
<evidence type="ECO:0000313" key="9">
    <source>
        <dbReference type="Proteomes" id="UP000696573"/>
    </source>
</evidence>
<evidence type="ECO:0000256" key="1">
    <source>
        <dbReference type="ARBA" id="ARBA00001311"/>
    </source>
</evidence>
<feature type="active site" description="Charge relay system" evidence="5">
    <location>
        <position position="131"/>
    </location>
</feature>
<dbReference type="EMBL" id="CABFNQ020000679">
    <property type="protein sequence ID" value="CAH0022490.1"/>
    <property type="molecule type" value="Genomic_DNA"/>
</dbReference>
<evidence type="ECO:0000256" key="5">
    <source>
        <dbReference type="PIRSR" id="PIRSR001221-1"/>
    </source>
</evidence>
<organism evidence="8 9">
    <name type="scientific">Clonostachys rhizophaga</name>
    <dbReference type="NCBI Taxonomy" id="160324"/>
    <lineage>
        <taxon>Eukaryota</taxon>
        <taxon>Fungi</taxon>
        <taxon>Dikarya</taxon>
        <taxon>Ascomycota</taxon>
        <taxon>Pezizomycotina</taxon>
        <taxon>Sordariomycetes</taxon>
        <taxon>Hypocreomycetidae</taxon>
        <taxon>Hypocreales</taxon>
        <taxon>Bionectriaceae</taxon>
        <taxon>Clonostachys</taxon>
    </lineage>
</organism>
<evidence type="ECO:0000256" key="4">
    <source>
        <dbReference type="ARBA" id="ARBA00022801"/>
    </source>
</evidence>
<comment type="caution">
    <text evidence="8">The sequence shown here is derived from an EMBL/GenBank/DDBJ whole genome shotgun (WGS) entry which is preliminary data.</text>
</comment>
<evidence type="ECO:0000313" key="8">
    <source>
        <dbReference type="EMBL" id="CAH0022490.1"/>
    </source>
</evidence>
<feature type="binding site" evidence="6">
    <location>
        <begin position="227"/>
        <end position="230"/>
    </location>
    <ligand>
        <name>substrate</name>
    </ligand>
</feature>
<feature type="domain" description="Amidase" evidence="7">
    <location>
        <begin position="76"/>
        <end position="517"/>
    </location>
</feature>
<dbReference type="InterPro" id="IPR020556">
    <property type="entry name" value="Amidase_CS"/>
</dbReference>
<dbReference type="Gene3D" id="3.90.1300.10">
    <property type="entry name" value="Amidase signature (AS) domain"/>
    <property type="match status" value="1"/>
</dbReference>
<accession>A0A9N9VFY5</accession>
<feature type="binding site" evidence="6">
    <location>
        <position position="206"/>
    </location>
    <ligand>
        <name>substrate</name>
    </ligand>
</feature>
<dbReference type="PANTHER" id="PTHR46072:SF11">
    <property type="entry name" value="AMIDASE-RELATED"/>
    <property type="match status" value="1"/>
</dbReference>
<comment type="catalytic activity">
    <reaction evidence="1">
        <text>a monocarboxylic acid amide + H2O = a monocarboxylate + NH4(+)</text>
        <dbReference type="Rhea" id="RHEA:12020"/>
        <dbReference type="ChEBI" id="CHEBI:15377"/>
        <dbReference type="ChEBI" id="CHEBI:28938"/>
        <dbReference type="ChEBI" id="CHEBI:35757"/>
        <dbReference type="ChEBI" id="CHEBI:83628"/>
        <dbReference type="EC" id="3.5.1.4"/>
    </reaction>
</comment>
<sequence>MTWETIAAQKRDLLKASIPAEWVIPQSIMPPESQEDVTDFPKTSGWFTERELEITSTPASLLLKNMATGSWTSESVTRAFCKAAATAHQLTNCLSDMFFDKAIARARELDAYWNTTGRAKGPLHGLPISLKDSINFIGHDSTIGFASLVNSPATYNSTLVDILLNAGAVLYVKTNVPTALMFAESVNNVFGRTVNPRNRRMTPGGSSGGESALIALGGSRLGVGTDIGGSLRIPAACTGIFALRPSFGRFPTAKSRPGLAGQEAVCAVNGPMALTLEEVALWAKIIVDQQPWLHDPKCLPIPWRSLSLNPTVKIAVLWHDGHVTPTPPVARALEQAVAKLKQAGHALVDWDPKWHRSLLSLHSRMLAADGGRSVTNLLAPTGEPLRKELEEIYAQGVELGAYDMWQLQLKRNIISGEYLSQWNDSNIDAILCPTTPYSTVENGKFAYLGYTSVWNVLDYPAVSFPCGVNADKAIDTVYAAKEPLSQIDAQVHNADGVHGMPVSLQLVGRRLEDEKTLMMTEVVLKALRHMPKFVKNPGTARLLVDTTVHRVR</sequence>
<gene>
    <name evidence="8" type="ORF">CRHIZ90672A_00016300</name>
</gene>
<dbReference type="InterPro" id="IPR036928">
    <property type="entry name" value="AS_sf"/>
</dbReference>
<dbReference type="PANTHER" id="PTHR46072">
    <property type="entry name" value="AMIDASE-RELATED-RELATED"/>
    <property type="match status" value="1"/>
</dbReference>
<dbReference type="Pfam" id="PF01425">
    <property type="entry name" value="Amidase"/>
    <property type="match status" value="1"/>
</dbReference>
<proteinExistence type="inferred from homology"/>
<keyword evidence="9" id="KW-1185">Reference proteome</keyword>
<dbReference type="OrthoDB" id="6428749at2759"/>